<protein>
    <recommendedName>
        <fullName evidence="3">DUF6533 domain-containing protein</fullName>
    </recommendedName>
</protein>
<comment type="caution">
    <text evidence="4">The sequence shown here is derived from an EMBL/GenBank/DDBJ whole genome shotgun (WGS) entry which is preliminary data.</text>
</comment>
<name>A8PBP2_COPC7</name>
<evidence type="ECO:0000256" key="1">
    <source>
        <dbReference type="SAM" id="MobiDB-lite"/>
    </source>
</evidence>
<evidence type="ECO:0000256" key="2">
    <source>
        <dbReference type="SAM" id="Phobius"/>
    </source>
</evidence>
<reference evidence="4 5" key="1">
    <citation type="journal article" date="2010" name="Proc. Natl. Acad. Sci. U.S.A.">
        <title>Insights into evolution of multicellular fungi from the assembled chromosomes of the mushroom Coprinopsis cinerea (Coprinus cinereus).</title>
        <authorList>
            <person name="Stajich J.E."/>
            <person name="Wilke S.K."/>
            <person name="Ahren D."/>
            <person name="Au C.H."/>
            <person name="Birren B.W."/>
            <person name="Borodovsky M."/>
            <person name="Burns C."/>
            <person name="Canback B."/>
            <person name="Casselton L.A."/>
            <person name="Cheng C.K."/>
            <person name="Deng J."/>
            <person name="Dietrich F.S."/>
            <person name="Fargo D.C."/>
            <person name="Farman M.L."/>
            <person name="Gathman A.C."/>
            <person name="Goldberg J."/>
            <person name="Guigo R."/>
            <person name="Hoegger P.J."/>
            <person name="Hooker J.B."/>
            <person name="Huggins A."/>
            <person name="James T.Y."/>
            <person name="Kamada T."/>
            <person name="Kilaru S."/>
            <person name="Kodira C."/>
            <person name="Kues U."/>
            <person name="Kupfer D."/>
            <person name="Kwan H.S."/>
            <person name="Lomsadze A."/>
            <person name="Li W."/>
            <person name="Lilly W.W."/>
            <person name="Ma L.J."/>
            <person name="Mackey A.J."/>
            <person name="Manning G."/>
            <person name="Martin F."/>
            <person name="Muraguchi H."/>
            <person name="Natvig D.O."/>
            <person name="Palmerini H."/>
            <person name="Ramesh M.A."/>
            <person name="Rehmeyer C.J."/>
            <person name="Roe B.A."/>
            <person name="Shenoy N."/>
            <person name="Stanke M."/>
            <person name="Ter-Hovhannisyan V."/>
            <person name="Tunlid A."/>
            <person name="Velagapudi R."/>
            <person name="Vision T.J."/>
            <person name="Zeng Q."/>
            <person name="Zolan M.E."/>
            <person name="Pukkila P.J."/>
        </authorList>
    </citation>
    <scope>NUCLEOTIDE SEQUENCE [LARGE SCALE GENOMIC DNA]</scope>
    <source>
        <strain evidence="5">Okayama-7 / 130 / ATCC MYA-4618 / FGSC 9003</strain>
    </source>
</reference>
<dbReference type="GeneID" id="6016865"/>
<feature type="transmembrane region" description="Helical" evidence="2">
    <location>
        <begin position="92"/>
        <end position="115"/>
    </location>
</feature>
<feature type="transmembrane region" description="Helical" evidence="2">
    <location>
        <begin position="127"/>
        <end position="150"/>
    </location>
</feature>
<evidence type="ECO:0000259" key="3">
    <source>
        <dbReference type="Pfam" id="PF20151"/>
    </source>
</evidence>
<feature type="region of interest" description="Disordered" evidence="1">
    <location>
        <begin position="298"/>
        <end position="320"/>
    </location>
</feature>
<keyword evidence="2" id="KW-0812">Transmembrane</keyword>
<feature type="transmembrane region" description="Helical" evidence="2">
    <location>
        <begin position="216"/>
        <end position="236"/>
    </location>
</feature>
<feature type="transmembrane region" description="Helical" evidence="2">
    <location>
        <begin position="61"/>
        <end position="80"/>
    </location>
</feature>
<keyword evidence="2" id="KW-0472">Membrane</keyword>
<accession>A8PBP2</accession>
<dbReference type="AlphaFoldDB" id="A8PBP2"/>
<keyword evidence="5" id="KW-1185">Reference proteome</keyword>
<organism evidence="4 5">
    <name type="scientific">Coprinopsis cinerea (strain Okayama-7 / 130 / ATCC MYA-4618 / FGSC 9003)</name>
    <name type="common">Inky cap fungus</name>
    <name type="synonym">Hormographiella aspergillata</name>
    <dbReference type="NCBI Taxonomy" id="240176"/>
    <lineage>
        <taxon>Eukaryota</taxon>
        <taxon>Fungi</taxon>
        <taxon>Dikarya</taxon>
        <taxon>Basidiomycota</taxon>
        <taxon>Agaricomycotina</taxon>
        <taxon>Agaricomycetes</taxon>
        <taxon>Agaricomycetidae</taxon>
        <taxon>Agaricales</taxon>
        <taxon>Agaricineae</taxon>
        <taxon>Psathyrellaceae</taxon>
        <taxon>Coprinopsis</taxon>
    </lineage>
</organism>
<evidence type="ECO:0000313" key="4">
    <source>
        <dbReference type="EMBL" id="EAU81680.1"/>
    </source>
</evidence>
<dbReference type="InterPro" id="IPR045340">
    <property type="entry name" value="DUF6533"/>
</dbReference>
<evidence type="ECO:0000313" key="5">
    <source>
        <dbReference type="Proteomes" id="UP000001861"/>
    </source>
</evidence>
<dbReference type="InParanoid" id="A8PBP2"/>
<dbReference type="OMA" id="ESHACHA"/>
<dbReference type="EMBL" id="AACS02000004">
    <property type="protein sequence ID" value="EAU81680.1"/>
    <property type="molecule type" value="Genomic_DNA"/>
</dbReference>
<gene>
    <name evidence="4" type="ORF">CC1G_02696</name>
</gene>
<dbReference type="Proteomes" id="UP000001861">
    <property type="component" value="Unassembled WGS sequence"/>
</dbReference>
<feature type="transmembrane region" description="Helical" evidence="2">
    <location>
        <begin position="175"/>
        <end position="196"/>
    </location>
</feature>
<sequence>MEFNFENDAEFYEWFIGSLTRVLQLKYVAVGVLTYIVSEYFATLEAEVKYIWGSKWTPVKVLFFVIRYIGFVDLPLTIIWNEATGLPPVACHGIFGTTSLICNLVTVLAEAILFLRVHALSKRSRKVGIYLATHFIISHIFTFSLFFVFVDSLKFGPATPGMPCFPLESKMDQLIGTFGVILLNQVVLTALSFYFAIKHFKDTQSPLTTTLYHDGIFYFILMAGVTISNFILSFTMPPEHKFLLAPIQRALHATLSVRIILRMRASAQTDFDFTSLVLSEVRFNRSINGELSTTVNESGQSSLTAHGSELSESKPKFLKY</sequence>
<dbReference type="RefSeq" id="XP_001840233.1">
    <property type="nucleotide sequence ID" value="XM_001840181.1"/>
</dbReference>
<dbReference type="VEuPathDB" id="FungiDB:CC1G_02696"/>
<proteinExistence type="predicted"/>
<feature type="compositionally biased region" description="Basic and acidic residues" evidence="1">
    <location>
        <begin position="309"/>
        <end position="320"/>
    </location>
</feature>
<feature type="domain" description="DUF6533" evidence="3">
    <location>
        <begin position="27"/>
        <end position="72"/>
    </location>
</feature>
<dbReference type="KEGG" id="cci:CC1G_02696"/>
<keyword evidence="2" id="KW-1133">Transmembrane helix</keyword>
<dbReference type="eggNOG" id="ENOG502SUNE">
    <property type="taxonomic scope" value="Eukaryota"/>
</dbReference>
<dbReference type="Pfam" id="PF20151">
    <property type="entry name" value="DUF6533"/>
    <property type="match status" value="1"/>
</dbReference>
<dbReference type="OrthoDB" id="2645170at2759"/>